<sequence>MKSVFVALAMFVSLSAQADVSPAVVAKCSGSLYDNTALSFVIQDTAVVNLKQGVLSTFDGDFAVNMICKKADRSEQNTPDRSLAYTCVENRAGDGKYLINLEYGISGRLVGQIQHEQIFPLKPQTIGSIFCR</sequence>
<dbReference type="EMBL" id="CP020946">
    <property type="protein sequence ID" value="ASD62958.1"/>
    <property type="molecule type" value="Genomic_DNA"/>
</dbReference>
<dbReference type="Proteomes" id="UP000197003">
    <property type="component" value="Chromosome"/>
</dbReference>
<protein>
    <submittedName>
        <fullName evidence="2">Uncharacterized protein</fullName>
    </submittedName>
</protein>
<dbReference type="RefSeq" id="WP_088564544.1">
    <property type="nucleotide sequence ID" value="NZ_CP020946.1"/>
</dbReference>
<name>A0A1Z3N666_BDEBC</name>
<evidence type="ECO:0000313" key="3">
    <source>
        <dbReference type="Proteomes" id="UP000197003"/>
    </source>
</evidence>
<reference evidence="2 3" key="1">
    <citation type="submission" date="2017-04" db="EMBL/GenBank/DDBJ databases">
        <title>Whole genome sequence of Bdellovibrio bacteriovorus strain SSB218315.</title>
        <authorList>
            <person name="Oyedara O."/>
            <person name="Rodriguez-Perez M.A."/>
        </authorList>
    </citation>
    <scope>NUCLEOTIDE SEQUENCE [LARGE SCALE GENOMIC DNA]</scope>
    <source>
        <strain evidence="2 3">SSB218315</strain>
    </source>
</reference>
<organism evidence="2 3">
    <name type="scientific">Bdellovibrio bacteriovorus</name>
    <dbReference type="NCBI Taxonomy" id="959"/>
    <lineage>
        <taxon>Bacteria</taxon>
        <taxon>Pseudomonadati</taxon>
        <taxon>Bdellovibrionota</taxon>
        <taxon>Bdellovibrionia</taxon>
        <taxon>Bdellovibrionales</taxon>
        <taxon>Pseudobdellovibrionaceae</taxon>
        <taxon>Bdellovibrio</taxon>
    </lineage>
</organism>
<feature type="chain" id="PRO_5012938614" evidence="1">
    <location>
        <begin position="19"/>
        <end position="132"/>
    </location>
</feature>
<keyword evidence="1" id="KW-0732">Signal</keyword>
<evidence type="ECO:0000256" key="1">
    <source>
        <dbReference type="SAM" id="SignalP"/>
    </source>
</evidence>
<accession>A0A1Z3N666</accession>
<evidence type="ECO:0000313" key="2">
    <source>
        <dbReference type="EMBL" id="ASD62958.1"/>
    </source>
</evidence>
<proteinExistence type="predicted"/>
<dbReference type="OrthoDB" id="5295470at2"/>
<gene>
    <name evidence="2" type="ORF">B9G79_04920</name>
</gene>
<dbReference type="AlphaFoldDB" id="A0A1Z3N666"/>
<feature type="signal peptide" evidence="1">
    <location>
        <begin position="1"/>
        <end position="18"/>
    </location>
</feature>